<comment type="pathway">
    <text evidence="3 8">Sulfur metabolism; hydrogen sulfide biosynthesis; sulfite from sulfate: step 2/3.</text>
</comment>
<protein>
    <recommendedName>
        <fullName evidence="4 8">Adenylyl-sulfate kinase</fullName>
        <ecNumber evidence="4 8">2.7.1.25</ecNumber>
    </recommendedName>
    <alternativeName>
        <fullName evidence="8">APS kinase</fullName>
    </alternativeName>
    <alternativeName>
        <fullName evidence="8">ATP adenosine-5'-phosphosulfate 3'-phosphotransferase</fullName>
    </alternativeName>
    <alternativeName>
        <fullName evidence="8">Adenosine-5'-phosphosulfate kinase</fullName>
    </alternativeName>
</protein>
<evidence type="ECO:0000313" key="12">
    <source>
        <dbReference type="Proteomes" id="UP000295281"/>
    </source>
</evidence>
<dbReference type="AlphaFoldDB" id="A0A4R6V3Q8"/>
<evidence type="ECO:0000256" key="5">
    <source>
        <dbReference type="ARBA" id="ARBA00022679"/>
    </source>
</evidence>
<keyword evidence="8" id="KW-0418">Kinase</keyword>
<dbReference type="GO" id="GO:0004781">
    <property type="term" value="F:sulfate adenylyltransferase (ATP) activity"/>
    <property type="evidence" value="ECO:0007669"/>
    <property type="project" value="TreeGrafter"/>
</dbReference>
<dbReference type="EC" id="2.7.1.25" evidence="4 8"/>
<evidence type="ECO:0000256" key="3">
    <source>
        <dbReference type="ARBA" id="ARBA00004806"/>
    </source>
</evidence>
<organism evidence="11 12">
    <name type="scientific">Actinorugispora endophytica</name>
    <dbReference type="NCBI Taxonomy" id="1605990"/>
    <lineage>
        <taxon>Bacteria</taxon>
        <taxon>Bacillati</taxon>
        <taxon>Actinomycetota</taxon>
        <taxon>Actinomycetes</taxon>
        <taxon>Streptosporangiales</taxon>
        <taxon>Nocardiopsidaceae</taxon>
        <taxon>Actinorugispora</taxon>
    </lineage>
</organism>
<dbReference type="PANTHER" id="PTHR42700:SF1">
    <property type="entry name" value="SULFATE ADENYLYLTRANSFERASE"/>
    <property type="match status" value="1"/>
</dbReference>
<sequence>MTGATGGLPAFTPGPQGMAHLELLLTGACPLPGFMTAAEAAALAEPGPPPAGAPWPVPAVLAVPDELADAPGLVLTDPEGAPLAELKVAESHREGGSVRLAGALRPAAPPAHGALRPLRLTTGQVRADRPDPGRPMLAVVTDRPLHHRALALVRSALAAIGGAPELLVLIDAPLDGEGAAPAVLAARPLLPEHTRFAVVTLPTAAADGAPELPARRRDLLAAHVAAAYGATHVVLEPARADRAPEGAPAVVLPAGEWAHDTREGVWRPAAEVAPEHARPELADADVETELAHGRALPSWFTPGPVAAALARTRPPRADRGLTLFFTGLSGSGKSTVARGVAERVRRAGRTTTLLDGDVVRRMLSSGLTFSRADRDLNIRRIGYVAAEIARHGGVAVCAPIAPYAATRAEVRRMAEDTGDFFLVHVATPLEVCEARDRKGLYARARAGEIPEFTGVSDPYETPEDADLVIDTSLDTEAESVARVIDALRGGGWLPPSSAGEHPEWRGEHSVRHSGRRTVPSPTSVTD</sequence>
<dbReference type="SUPFAM" id="SSF88697">
    <property type="entry name" value="PUA domain-like"/>
    <property type="match status" value="1"/>
</dbReference>
<dbReference type="OrthoDB" id="9804504at2"/>
<dbReference type="Pfam" id="PF01583">
    <property type="entry name" value="APS_kinase"/>
    <property type="match status" value="1"/>
</dbReference>
<keyword evidence="7 8" id="KW-0067">ATP-binding</keyword>
<dbReference type="HAMAP" id="MF_00065">
    <property type="entry name" value="Adenylyl_sulf_kinase"/>
    <property type="match status" value="1"/>
</dbReference>
<dbReference type="CDD" id="cd02027">
    <property type="entry name" value="APSK"/>
    <property type="match status" value="1"/>
</dbReference>
<evidence type="ECO:0000256" key="7">
    <source>
        <dbReference type="ARBA" id="ARBA00022840"/>
    </source>
</evidence>
<dbReference type="Gene3D" id="3.10.400.10">
    <property type="entry name" value="Sulfate adenylyltransferase"/>
    <property type="match status" value="1"/>
</dbReference>
<dbReference type="GO" id="GO:0070814">
    <property type="term" value="P:hydrogen sulfide biosynthetic process"/>
    <property type="evidence" value="ECO:0007669"/>
    <property type="project" value="UniProtKB-UniRule"/>
</dbReference>
<name>A0A4R6V3Q8_9ACTN</name>
<dbReference type="FunFam" id="3.40.50.300:FF:000802">
    <property type="entry name" value="Sulfate adenylyltransferase"/>
    <property type="match status" value="1"/>
</dbReference>
<gene>
    <name evidence="8" type="primary">cysC</name>
    <name evidence="11" type="ORF">EV190_101171</name>
</gene>
<feature type="domain" description="APS kinase" evidence="10">
    <location>
        <begin position="319"/>
        <end position="470"/>
    </location>
</feature>
<feature type="binding site" evidence="8">
    <location>
        <begin position="327"/>
        <end position="334"/>
    </location>
    <ligand>
        <name>ATP</name>
        <dbReference type="ChEBI" id="CHEBI:30616"/>
    </ligand>
</feature>
<accession>A0A4R6V3Q8</accession>
<dbReference type="InterPro" id="IPR015947">
    <property type="entry name" value="PUA-like_sf"/>
</dbReference>
<dbReference type="SUPFAM" id="SSF52540">
    <property type="entry name" value="P-loop containing nucleoside triphosphate hydrolases"/>
    <property type="match status" value="1"/>
</dbReference>
<dbReference type="InterPro" id="IPR059117">
    <property type="entry name" value="APS_kinase_dom"/>
</dbReference>
<comment type="similarity">
    <text evidence="8">Belongs to the APS kinase family.</text>
</comment>
<dbReference type="UniPathway" id="UPA00140">
    <property type="reaction ID" value="UER00205"/>
</dbReference>
<dbReference type="GO" id="GO:0004020">
    <property type="term" value="F:adenylylsulfate kinase activity"/>
    <property type="evidence" value="ECO:0007669"/>
    <property type="project" value="UniProtKB-UniRule"/>
</dbReference>
<dbReference type="InterPro" id="IPR027417">
    <property type="entry name" value="P-loop_NTPase"/>
</dbReference>
<dbReference type="InterPro" id="IPR002891">
    <property type="entry name" value="APS"/>
</dbReference>
<dbReference type="NCBIfam" id="NF003013">
    <property type="entry name" value="PRK03846.1"/>
    <property type="match status" value="1"/>
</dbReference>
<comment type="caution">
    <text evidence="8">Lacks conserved residue(s) required for the propagation of feature annotation.</text>
</comment>
<comment type="catalytic activity">
    <reaction evidence="1 8">
        <text>adenosine 5'-phosphosulfate + ATP = 3'-phosphoadenylyl sulfate + ADP + H(+)</text>
        <dbReference type="Rhea" id="RHEA:24152"/>
        <dbReference type="ChEBI" id="CHEBI:15378"/>
        <dbReference type="ChEBI" id="CHEBI:30616"/>
        <dbReference type="ChEBI" id="CHEBI:58243"/>
        <dbReference type="ChEBI" id="CHEBI:58339"/>
        <dbReference type="ChEBI" id="CHEBI:456216"/>
        <dbReference type="EC" id="2.7.1.25"/>
    </reaction>
</comment>
<dbReference type="GO" id="GO:0019379">
    <property type="term" value="P:sulfate assimilation, phosphoadenylyl sulfate reduction by phosphoadenylyl-sulfate reductase (thioredoxin)"/>
    <property type="evidence" value="ECO:0007669"/>
    <property type="project" value="TreeGrafter"/>
</dbReference>
<evidence type="ECO:0000259" key="10">
    <source>
        <dbReference type="Pfam" id="PF01583"/>
    </source>
</evidence>
<feature type="region of interest" description="Disordered" evidence="9">
    <location>
        <begin position="491"/>
        <end position="526"/>
    </location>
</feature>
<dbReference type="GO" id="GO:0005524">
    <property type="term" value="F:ATP binding"/>
    <property type="evidence" value="ECO:0007669"/>
    <property type="project" value="UniProtKB-UniRule"/>
</dbReference>
<comment type="caution">
    <text evidence="11">The sequence shown here is derived from an EMBL/GenBank/DDBJ whole genome shotgun (WGS) entry which is preliminary data.</text>
</comment>
<keyword evidence="11" id="KW-0548">Nucleotidyltransferase</keyword>
<dbReference type="EMBL" id="SNYN01000001">
    <property type="protein sequence ID" value="TDQ54854.1"/>
    <property type="molecule type" value="Genomic_DNA"/>
</dbReference>
<comment type="function">
    <text evidence="2 8">Catalyzes the synthesis of activated sulfate.</text>
</comment>
<feature type="compositionally biased region" description="Basic and acidic residues" evidence="9">
    <location>
        <begin position="500"/>
        <end position="510"/>
    </location>
</feature>
<dbReference type="InterPro" id="IPR050512">
    <property type="entry name" value="Sulf_AdTrans/APS_kinase"/>
</dbReference>
<evidence type="ECO:0000313" key="11">
    <source>
        <dbReference type="EMBL" id="TDQ54854.1"/>
    </source>
</evidence>
<dbReference type="PANTHER" id="PTHR42700">
    <property type="entry name" value="SULFATE ADENYLYLTRANSFERASE"/>
    <property type="match status" value="1"/>
</dbReference>
<keyword evidence="8" id="KW-0597">Phosphoprotein</keyword>
<dbReference type="NCBIfam" id="TIGR00455">
    <property type="entry name" value="apsK"/>
    <property type="match status" value="1"/>
</dbReference>
<reference evidence="11 12" key="1">
    <citation type="submission" date="2019-03" db="EMBL/GenBank/DDBJ databases">
        <title>Genomic Encyclopedia of Type Strains, Phase IV (KMG-IV): sequencing the most valuable type-strain genomes for metagenomic binning, comparative biology and taxonomic classification.</title>
        <authorList>
            <person name="Goeker M."/>
        </authorList>
    </citation>
    <scope>NUCLEOTIDE SEQUENCE [LARGE SCALE GENOMIC DNA]</scope>
    <source>
        <strain evidence="11 12">DSM 46770</strain>
    </source>
</reference>
<evidence type="ECO:0000256" key="2">
    <source>
        <dbReference type="ARBA" id="ARBA00002632"/>
    </source>
</evidence>
<keyword evidence="5 8" id="KW-0808">Transferase</keyword>
<dbReference type="Gene3D" id="3.40.50.300">
    <property type="entry name" value="P-loop containing nucleotide triphosphate hydrolases"/>
    <property type="match status" value="1"/>
</dbReference>
<proteinExistence type="inferred from homology"/>
<dbReference type="RefSeq" id="WP_133739469.1">
    <property type="nucleotide sequence ID" value="NZ_SNYN01000001.1"/>
</dbReference>
<dbReference type="GO" id="GO:0010134">
    <property type="term" value="P:sulfate assimilation via adenylyl sulfate reduction"/>
    <property type="evidence" value="ECO:0007669"/>
    <property type="project" value="TreeGrafter"/>
</dbReference>
<evidence type="ECO:0000256" key="8">
    <source>
        <dbReference type="HAMAP-Rule" id="MF_00065"/>
    </source>
</evidence>
<dbReference type="GO" id="GO:0005737">
    <property type="term" value="C:cytoplasm"/>
    <property type="evidence" value="ECO:0007669"/>
    <property type="project" value="TreeGrafter"/>
</dbReference>
<keyword evidence="6 8" id="KW-0547">Nucleotide-binding</keyword>
<dbReference type="Proteomes" id="UP000295281">
    <property type="component" value="Unassembled WGS sequence"/>
</dbReference>
<evidence type="ECO:0000256" key="6">
    <source>
        <dbReference type="ARBA" id="ARBA00022741"/>
    </source>
</evidence>
<evidence type="ECO:0000256" key="1">
    <source>
        <dbReference type="ARBA" id="ARBA00001823"/>
    </source>
</evidence>
<evidence type="ECO:0000256" key="9">
    <source>
        <dbReference type="SAM" id="MobiDB-lite"/>
    </source>
</evidence>
<evidence type="ECO:0000256" key="4">
    <source>
        <dbReference type="ARBA" id="ARBA00012121"/>
    </source>
</evidence>
<keyword evidence="12" id="KW-1185">Reference proteome</keyword>